<protein>
    <submittedName>
        <fullName evidence="2">Uncharacterized protein</fullName>
    </submittedName>
</protein>
<dbReference type="KEGG" id="stri:C7M71_030215"/>
<accession>A0A345T4W7</accession>
<keyword evidence="3" id="KW-1185">Reference proteome</keyword>
<dbReference type="Gene3D" id="3.40.50.720">
    <property type="entry name" value="NAD(P)-binding Rossmann-like Domain"/>
    <property type="match status" value="1"/>
</dbReference>
<reference evidence="3" key="1">
    <citation type="submission" date="2018-07" db="EMBL/GenBank/DDBJ databases">
        <title>Streptacidiphilus bronchialis DSM 106435 chromosome.</title>
        <authorList>
            <person name="Batra D."/>
            <person name="Gulvik C.A."/>
        </authorList>
    </citation>
    <scope>NUCLEOTIDE SEQUENCE [LARGE SCALE GENOMIC DNA]</scope>
    <source>
        <strain evidence="3">DSM 106435</strain>
    </source>
</reference>
<sequence>MGSGVTGFRGGDAVIGLSDRLALPLKAQAEYVVLDADAVAAVPVGTDPVAEAVGGYAVRLAALAGVRVVAVAGAGDEELVRDLGAKFFVPRTADLPAATDASSGSPGSWVRGLGRDGRGGSGDGHPRAESCRL</sequence>
<evidence type="ECO:0000313" key="3">
    <source>
        <dbReference type="Proteomes" id="UP000249340"/>
    </source>
</evidence>
<dbReference type="Gene3D" id="3.90.180.10">
    <property type="entry name" value="Medium-chain alcohol dehydrogenases, catalytic domain"/>
    <property type="match status" value="1"/>
</dbReference>
<proteinExistence type="predicted"/>
<feature type="region of interest" description="Disordered" evidence="1">
    <location>
        <begin position="96"/>
        <end position="133"/>
    </location>
</feature>
<dbReference type="InterPro" id="IPR011032">
    <property type="entry name" value="GroES-like_sf"/>
</dbReference>
<dbReference type="InterPro" id="IPR036291">
    <property type="entry name" value="NAD(P)-bd_dom_sf"/>
</dbReference>
<evidence type="ECO:0000256" key="1">
    <source>
        <dbReference type="SAM" id="MobiDB-lite"/>
    </source>
</evidence>
<dbReference type="SUPFAM" id="SSF50129">
    <property type="entry name" value="GroES-like"/>
    <property type="match status" value="1"/>
</dbReference>
<feature type="compositionally biased region" description="Basic and acidic residues" evidence="1">
    <location>
        <begin position="113"/>
        <end position="133"/>
    </location>
</feature>
<dbReference type="Proteomes" id="UP000249340">
    <property type="component" value="Chromosome"/>
</dbReference>
<dbReference type="SUPFAM" id="SSF51735">
    <property type="entry name" value="NAD(P)-binding Rossmann-fold domains"/>
    <property type="match status" value="1"/>
</dbReference>
<dbReference type="AlphaFoldDB" id="A0A345T4W7"/>
<dbReference type="EMBL" id="CP031264">
    <property type="protein sequence ID" value="AXI81022.1"/>
    <property type="molecule type" value="Genomic_DNA"/>
</dbReference>
<gene>
    <name evidence="2" type="ORF">C7M71_030215</name>
</gene>
<evidence type="ECO:0000313" key="2">
    <source>
        <dbReference type="EMBL" id="AXI81022.1"/>
    </source>
</evidence>
<organism evidence="2 3">
    <name type="scientific">Peterkaempfera bronchialis</name>
    <dbReference type="NCBI Taxonomy" id="2126346"/>
    <lineage>
        <taxon>Bacteria</taxon>
        <taxon>Bacillati</taxon>
        <taxon>Actinomycetota</taxon>
        <taxon>Actinomycetes</taxon>
        <taxon>Kitasatosporales</taxon>
        <taxon>Streptomycetaceae</taxon>
        <taxon>Peterkaempfera</taxon>
    </lineage>
</organism>
<name>A0A345T4W7_9ACTN</name>